<reference evidence="12" key="1">
    <citation type="journal article" date="2020" name="Nature">
        <title>Giant virus diversity and host interactions through global metagenomics.</title>
        <authorList>
            <person name="Schulz F."/>
            <person name="Roux S."/>
            <person name="Paez-Espino D."/>
            <person name="Jungbluth S."/>
            <person name="Walsh D.A."/>
            <person name="Denef V.J."/>
            <person name="McMahon K.D."/>
            <person name="Konstantinidis K.T."/>
            <person name="Eloe-Fadrosh E.A."/>
            <person name="Kyrpides N.C."/>
            <person name="Woyke T."/>
        </authorList>
    </citation>
    <scope>NUCLEOTIDE SEQUENCE</scope>
    <source>
        <strain evidence="12">GVMAG-M-3300023179-91</strain>
    </source>
</reference>
<dbReference type="Pfam" id="PF01431">
    <property type="entry name" value="Peptidase_M13"/>
    <property type="match status" value="1"/>
</dbReference>
<name>A0A6C0HD12_9ZZZZ</name>
<dbReference type="PANTHER" id="PTHR11733:SF167">
    <property type="entry name" value="FI17812P1-RELATED"/>
    <property type="match status" value="1"/>
</dbReference>
<evidence type="ECO:0000313" key="12">
    <source>
        <dbReference type="EMBL" id="QHT78247.1"/>
    </source>
</evidence>
<dbReference type="InterPro" id="IPR008753">
    <property type="entry name" value="Peptidase_M13_N"/>
</dbReference>
<dbReference type="PANTHER" id="PTHR11733">
    <property type="entry name" value="ZINC METALLOPROTEASE FAMILY M13 NEPRILYSIN-RELATED"/>
    <property type="match status" value="1"/>
</dbReference>
<evidence type="ECO:0000256" key="4">
    <source>
        <dbReference type="ARBA" id="ARBA00022723"/>
    </source>
</evidence>
<dbReference type="GO" id="GO:0004222">
    <property type="term" value="F:metalloendopeptidase activity"/>
    <property type="evidence" value="ECO:0007669"/>
    <property type="project" value="InterPro"/>
</dbReference>
<feature type="region of interest" description="Disordered" evidence="8">
    <location>
        <begin position="1"/>
        <end position="21"/>
    </location>
</feature>
<dbReference type="InterPro" id="IPR018497">
    <property type="entry name" value="Peptidase_M13_C"/>
</dbReference>
<dbReference type="GO" id="GO:0046872">
    <property type="term" value="F:metal ion binding"/>
    <property type="evidence" value="ECO:0007669"/>
    <property type="project" value="UniProtKB-KW"/>
</dbReference>
<keyword evidence="7" id="KW-0482">Metalloprotease</keyword>
<keyword evidence="9" id="KW-0812">Transmembrane</keyword>
<dbReference type="GO" id="GO:0016485">
    <property type="term" value="P:protein processing"/>
    <property type="evidence" value="ECO:0007669"/>
    <property type="project" value="TreeGrafter"/>
</dbReference>
<proteinExistence type="inferred from homology"/>
<dbReference type="EMBL" id="MN739930">
    <property type="protein sequence ID" value="QHT78247.1"/>
    <property type="molecule type" value="Genomic_DNA"/>
</dbReference>
<evidence type="ECO:0000256" key="9">
    <source>
        <dbReference type="SAM" id="Phobius"/>
    </source>
</evidence>
<evidence type="ECO:0000256" key="3">
    <source>
        <dbReference type="ARBA" id="ARBA00022670"/>
    </source>
</evidence>
<dbReference type="GO" id="GO:0005886">
    <property type="term" value="C:plasma membrane"/>
    <property type="evidence" value="ECO:0007669"/>
    <property type="project" value="TreeGrafter"/>
</dbReference>
<dbReference type="PROSITE" id="PS51885">
    <property type="entry name" value="NEPRILYSIN"/>
    <property type="match status" value="1"/>
</dbReference>
<keyword evidence="3" id="KW-0645">Protease</keyword>
<dbReference type="CDD" id="cd08662">
    <property type="entry name" value="M13"/>
    <property type="match status" value="1"/>
</dbReference>
<evidence type="ECO:0000259" key="10">
    <source>
        <dbReference type="Pfam" id="PF01431"/>
    </source>
</evidence>
<evidence type="ECO:0000259" key="11">
    <source>
        <dbReference type="Pfam" id="PF05649"/>
    </source>
</evidence>
<dbReference type="AlphaFoldDB" id="A0A6C0HD12"/>
<dbReference type="Gene3D" id="1.10.1380.10">
    <property type="entry name" value="Neutral endopeptidase , domain2"/>
    <property type="match status" value="1"/>
</dbReference>
<keyword evidence="6" id="KW-0862">Zinc</keyword>
<keyword evidence="9" id="KW-1133">Transmembrane helix</keyword>
<evidence type="ECO:0000256" key="1">
    <source>
        <dbReference type="ARBA" id="ARBA00001947"/>
    </source>
</evidence>
<comment type="cofactor">
    <cofactor evidence="1">
        <name>Zn(2+)</name>
        <dbReference type="ChEBI" id="CHEBI:29105"/>
    </cofactor>
</comment>
<evidence type="ECO:0000256" key="7">
    <source>
        <dbReference type="ARBA" id="ARBA00023049"/>
    </source>
</evidence>
<evidence type="ECO:0008006" key="13">
    <source>
        <dbReference type="Google" id="ProtNLM"/>
    </source>
</evidence>
<comment type="similarity">
    <text evidence="2">Belongs to the peptidase M13 family.</text>
</comment>
<feature type="transmembrane region" description="Helical" evidence="9">
    <location>
        <begin position="125"/>
        <end position="144"/>
    </location>
</feature>
<dbReference type="InterPro" id="IPR000718">
    <property type="entry name" value="Peptidase_M13"/>
</dbReference>
<feature type="compositionally biased region" description="Basic residues" evidence="8">
    <location>
        <begin position="1"/>
        <end position="20"/>
    </location>
</feature>
<dbReference type="Gene3D" id="3.40.390.10">
    <property type="entry name" value="Collagenase (Catalytic Domain)"/>
    <property type="match status" value="1"/>
</dbReference>
<keyword evidence="4" id="KW-0479">Metal-binding</keyword>
<protein>
    <recommendedName>
        <fullName evidence="13">Peptidase M13 C-terminal domain-containing protein</fullName>
    </recommendedName>
</protein>
<keyword evidence="5" id="KW-0378">Hydrolase</keyword>
<feature type="domain" description="Peptidase M13 C-terminal" evidence="10">
    <location>
        <begin position="454"/>
        <end position="649"/>
    </location>
</feature>
<sequence>MVETRRHKKQKHQKTKKHNKNQITEKNDFYTFINKRWIENHKYVPDNRGSTNAFVILQNKVDNEMRDILFKKVFKETSPIAQRTRHLFESMSRWNNALVEKQLDYCIFQLNQYRRRGTQEAMYEMFAWFIRSGFSLPFYFYIMVDIKNHKKFIPYIAESGITFQNKEFYFGNSHSAKQQREKYENFLKSFFSRAFISGSCFKPENIVSVERHLVKYSYNKKQPIEKLYNKYGDSVIKERLHFNFHIFAKLLGFHKTPNKIIIENPKYFENIMQLLNKSWASEEWYEYWVYQILCVLSRYHSELYETSFQFFNSFVKKPPSLVKMAISKVEQIMNTEMNKKYMEYYKNTKEISFVKQLVERISISFRDTLLKNKWLSKKTLDGFLLKLDTMHIIIGSKTKWEPDPDCDFVEDDGFTNFEMYMDWRLREMVRRFSLRLPQQDVQIRGLDQDTFEVNASYNNAKNELIIPNALLQPPFVDLNKSMAYNMANIGTIIGHEMMHAFDEEGCKYNANGEYKNWWLPEDLRKYKKKQTDIIKHYETLAKDDKIKIDNKLTLSENLADIGGFLNAEKAFIDYLIETGYTGANYDNELKDFYTFYAKEWRTINKPKFVSFLLKDSHSLAKYRVNSVLSLSPHFHRIFGIENGHKLYSDLSSPLL</sequence>
<keyword evidence="9" id="KW-0472">Membrane</keyword>
<evidence type="ECO:0000256" key="2">
    <source>
        <dbReference type="ARBA" id="ARBA00007357"/>
    </source>
</evidence>
<dbReference type="Pfam" id="PF05649">
    <property type="entry name" value="Peptidase_M13_N"/>
    <property type="match status" value="1"/>
</dbReference>
<dbReference type="PRINTS" id="PR00786">
    <property type="entry name" value="NEPRILYSIN"/>
</dbReference>
<feature type="domain" description="Peptidase M13 N-terminal" evidence="11">
    <location>
        <begin position="27"/>
        <end position="395"/>
    </location>
</feature>
<dbReference type="InterPro" id="IPR042089">
    <property type="entry name" value="Peptidase_M13_dom_2"/>
</dbReference>
<evidence type="ECO:0000256" key="5">
    <source>
        <dbReference type="ARBA" id="ARBA00022801"/>
    </source>
</evidence>
<evidence type="ECO:0000256" key="8">
    <source>
        <dbReference type="SAM" id="MobiDB-lite"/>
    </source>
</evidence>
<organism evidence="12">
    <name type="scientific">viral metagenome</name>
    <dbReference type="NCBI Taxonomy" id="1070528"/>
    <lineage>
        <taxon>unclassified sequences</taxon>
        <taxon>metagenomes</taxon>
        <taxon>organismal metagenomes</taxon>
    </lineage>
</organism>
<dbReference type="SUPFAM" id="SSF55486">
    <property type="entry name" value="Metalloproteases ('zincins'), catalytic domain"/>
    <property type="match status" value="1"/>
</dbReference>
<evidence type="ECO:0000256" key="6">
    <source>
        <dbReference type="ARBA" id="ARBA00022833"/>
    </source>
</evidence>
<accession>A0A6C0HD12</accession>
<dbReference type="InterPro" id="IPR024079">
    <property type="entry name" value="MetalloPept_cat_dom_sf"/>
</dbReference>